<evidence type="ECO:0000313" key="2">
    <source>
        <dbReference type="Proteomes" id="UP001151760"/>
    </source>
</evidence>
<dbReference type="EMBL" id="BQNB010015203">
    <property type="protein sequence ID" value="GJT37188.1"/>
    <property type="molecule type" value="Genomic_DNA"/>
</dbReference>
<evidence type="ECO:0000313" key="1">
    <source>
        <dbReference type="EMBL" id="GJT37188.1"/>
    </source>
</evidence>
<gene>
    <name evidence="1" type="ORF">Tco_0937053</name>
</gene>
<name>A0ABQ5DF54_9ASTR</name>
<keyword evidence="2" id="KW-1185">Reference proteome</keyword>
<reference evidence="1" key="2">
    <citation type="submission" date="2022-01" db="EMBL/GenBank/DDBJ databases">
        <authorList>
            <person name="Yamashiro T."/>
            <person name="Shiraishi A."/>
            <person name="Satake H."/>
            <person name="Nakayama K."/>
        </authorList>
    </citation>
    <scope>NUCLEOTIDE SEQUENCE</scope>
</reference>
<evidence type="ECO:0008006" key="3">
    <source>
        <dbReference type="Google" id="ProtNLM"/>
    </source>
</evidence>
<proteinExistence type="predicted"/>
<protein>
    <recommendedName>
        <fullName evidence="3">DUF4283 domain-containing protein</fullName>
    </recommendedName>
</protein>
<sequence length="250" mass="28108">MKDLRNASRAKRAAKTHDPLALVENTYASSLSSRSPSAYYVTHPPSVIGYDDDYHRVSIIIVDDHEDSLTTAIALMLCKLLHCHTKPTNKPSSHFQIQEIKQKVSTLDRVDIQAKLLRNSDNLGSKELLEGLRRGNGKRLPPMIASVAPVSSSTGVGFWWVMGVDRIGITRTCCFVDIEGIPLHVWSREMFAKIGNKWGEALDIEDNFGSSFARKRLCILTKQPESILEKFKSDFKKAGVLWHRAKELFT</sequence>
<accession>A0ABQ5DF54</accession>
<dbReference type="Proteomes" id="UP001151760">
    <property type="component" value="Unassembled WGS sequence"/>
</dbReference>
<reference evidence="1" key="1">
    <citation type="journal article" date="2022" name="Int. J. Mol. Sci.">
        <title>Draft Genome of Tanacetum Coccineum: Genomic Comparison of Closely Related Tanacetum-Family Plants.</title>
        <authorList>
            <person name="Yamashiro T."/>
            <person name="Shiraishi A."/>
            <person name="Nakayama K."/>
            <person name="Satake H."/>
        </authorList>
    </citation>
    <scope>NUCLEOTIDE SEQUENCE</scope>
</reference>
<comment type="caution">
    <text evidence="1">The sequence shown here is derived from an EMBL/GenBank/DDBJ whole genome shotgun (WGS) entry which is preliminary data.</text>
</comment>
<organism evidence="1 2">
    <name type="scientific">Tanacetum coccineum</name>
    <dbReference type="NCBI Taxonomy" id="301880"/>
    <lineage>
        <taxon>Eukaryota</taxon>
        <taxon>Viridiplantae</taxon>
        <taxon>Streptophyta</taxon>
        <taxon>Embryophyta</taxon>
        <taxon>Tracheophyta</taxon>
        <taxon>Spermatophyta</taxon>
        <taxon>Magnoliopsida</taxon>
        <taxon>eudicotyledons</taxon>
        <taxon>Gunneridae</taxon>
        <taxon>Pentapetalae</taxon>
        <taxon>asterids</taxon>
        <taxon>campanulids</taxon>
        <taxon>Asterales</taxon>
        <taxon>Asteraceae</taxon>
        <taxon>Asteroideae</taxon>
        <taxon>Anthemideae</taxon>
        <taxon>Anthemidinae</taxon>
        <taxon>Tanacetum</taxon>
    </lineage>
</organism>